<dbReference type="InterPro" id="IPR036423">
    <property type="entry name" value="SOD-like_Cu/Zn_dom_sf"/>
</dbReference>
<evidence type="ECO:0000313" key="4">
    <source>
        <dbReference type="EMBL" id="ESU25699.1"/>
    </source>
</evidence>
<evidence type="ECO:0000256" key="1">
    <source>
        <dbReference type="ARBA" id="ARBA00010457"/>
    </source>
</evidence>
<comment type="catalytic activity">
    <reaction evidence="2">
        <text>2 superoxide + 2 H(+) = H2O2 + O2</text>
        <dbReference type="Rhea" id="RHEA:20696"/>
        <dbReference type="ChEBI" id="CHEBI:15378"/>
        <dbReference type="ChEBI" id="CHEBI:15379"/>
        <dbReference type="ChEBI" id="CHEBI:16240"/>
        <dbReference type="ChEBI" id="CHEBI:18421"/>
        <dbReference type="EC" id="1.15.1.1"/>
    </reaction>
</comment>
<dbReference type="EMBL" id="AVFO01000027">
    <property type="protein sequence ID" value="ESU25699.1"/>
    <property type="molecule type" value="Genomic_DNA"/>
</dbReference>
<dbReference type="PROSITE" id="PS51257">
    <property type="entry name" value="PROKAR_LIPOPROTEIN"/>
    <property type="match status" value="1"/>
</dbReference>
<comment type="caution">
    <text evidence="4">The sequence shown here is derived from an EMBL/GenBank/DDBJ whole genome shotgun (WGS) entry which is preliminary data.</text>
</comment>
<dbReference type="InterPro" id="IPR018152">
    <property type="entry name" value="SOD_Cu/Zn_BS"/>
</dbReference>
<evidence type="ECO:0000256" key="2">
    <source>
        <dbReference type="RuleBase" id="RU000393"/>
    </source>
</evidence>
<sequence>MKEKGIMRKIILVALGVVALTTGCKTKTEGKVNELKIALEPKSDTKTKGTVTFSEKNGTVTFTANISGLTPGMHAIHIHEKSDCSAADGSSAGGHWNPTFKKHGKWGAEEYHKGDIGNFAADENGNGKIVFSTDEWCIGCGDETKDVLGKSIIVHQGADDFVTQPTGNAGGRVACTAIIR</sequence>
<comment type="cofactor">
    <cofactor evidence="2">
        <name>Cu cation</name>
        <dbReference type="ChEBI" id="CHEBI:23378"/>
    </cofactor>
    <text evidence="2">Binds 1 copper ion per subunit.</text>
</comment>
<dbReference type="Pfam" id="PF00080">
    <property type="entry name" value="Sod_Cu"/>
    <property type="match status" value="1"/>
</dbReference>
<comment type="cofactor">
    <cofactor evidence="2">
        <name>Zn(2+)</name>
        <dbReference type="ChEBI" id="CHEBI:29105"/>
    </cofactor>
    <text evidence="2">Binds 1 zinc ion per subunit.</text>
</comment>
<dbReference type="InterPro" id="IPR001424">
    <property type="entry name" value="SOD_Cu_Zn_dom"/>
</dbReference>
<dbReference type="EC" id="1.15.1.1" evidence="2"/>
<dbReference type="InterPro" id="IPR024134">
    <property type="entry name" value="SOD_Cu/Zn_/chaperone"/>
</dbReference>
<reference evidence="4 5" key="1">
    <citation type="submission" date="2013-08" db="EMBL/GenBank/DDBJ databases">
        <title>Flavobacterium saliperosum type strain genome sequencing.</title>
        <authorList>
            <person name="Lee K."/>
            <person name="Yi H."/>
            <person name="Park S."/>
            <person name="Chun J."/>
        </authorList>
    </citation>
    <scope>NUCLEOTIDE SEQUENCE [LARGE SCALE GENOMIC DNA]</scope>
    <source>
        <strain evidence="4 5">S13</strain>
    </source>
</reference>
<comment type="similarity">
    <text evidence="1 2">Belongs to the Cu-Zn superoxide dismutase family.</text>
</comment>
<dbReference type="CDD" id="cd00305">
    <property type="entry name" value="Cu-Zn_Superoxide_Dismutase"/>
    <property type="match status" value="1"/>
</dbReference>
<keyword evidence="2" id="KW-0862">Zinc</keyword>
<evidence type="ECO:0000259" key="3">
    <source>
        <dbReference type="Pfam" id="PF00080"/>
    </source>
</evidence>
<proteinExistence type="inferred from homology"/>
<dbReference type="PANTHER" id="PTHR10003">
    <property type="entry name" value="SUPEROXIDE DISMUTASE CU-ZN -RELATED"/>
    <property type="match status" value="1"/>
</dbReference>
<organism evidence="4 5">
    <name type="scientific">Flavobacterium saliperosum S13</name>
    <dbReference type="NCBI Taxonomy" id="1341155"/>
    <lineage>
        <taxon>Bacteria</taxon>
        <taxon>Pseudomonadati</taxon>
        <taxon>Bacteroidota</taxon>
        <taxon>Flavobacteriia</taxon>
        <taxon>Flavobacteriales</taxon>
        <taxon>Flavobacteriaceae</taxon>
        <taxon>Flavobacterium</taxon>
    </lineage>
</organism>
<keyword evidence="2" id="KW-0479">Metal-binding</keyword>
<evidence type="ECO:0000313" key="5">
    <source>
        <dbReference type="Proteomes" id="UP000018234"/>
    </source>
</evidence>
<keyword evidence="5" id="KW-1185">Reference proteome</keyword>
<gene>
    <name evidence="4" type="ORF">FSS13T_14900</name>
</gene>
<feature type="domain" description="Superoxide dismutase copper/zinc binding" evidence="3">
    <location>
        <begin position="48"/>
        <end position="178"/>
    </location>
</feature>
<accession>A0ABN0QGL4</accession>
<dbReference type="GO" id="GO:0004784">
    <property type="term" value="F:superoxide dismutase activity"/>
    <property type="evidence" value="ECO:0007669"/>
    <property type="project" value="UniProtKB-EC"/>
</dbReference>
<dbReference type="PROSITE" id="PS00332">
    <property type="entry name" value="SOD_CU_ZN_2"/>
    <property type="match status" value="1"/>
</dbReference>
<keyword evidence="2 4" id="KW-0560">Oxidoreductase</keyword>
<comment type="function">
    <text evidence="2">Destroys radicals which are normally produced within the cells and which are toxic to biological systems.</text>
</comment>
<protein>
    <recommendedName>
        <fullName evidence="2">Superoxide dismutase [Cu-Zn]</fullName>
        <ecNumber evidence="2">1.15.1.1</ecNumber>
    </recommendedName>
</protein>
<dbReference type="Gene3D" id="2.60.40.200">
    <property type="entry name" value="Superoxide dismutase, copper/zinc binding domain"/>
    <property type="match status" value="1"/>
</dbReference>
<dbReference type="Proteomes" id="UP000018234">
    <property type="component" value="Unassembled WGS sequence"/>
</dbReference>
<keyword evidence="2" id="KW-0186">Copper</keyword>
<dbReference type="SUPFAM" id="SSF49329">
    <property type="entry name" value="Cu,Zn superoxide dismutase-like"/>
    <property type="match status" value="1"/>
</dbReference>
<name>A0ABN0QGL4_9FLAO</name>